<evidence type="ECO:0000256" key="5">
    <source>
        <dbReference type="ARBA" id="ARBA00022842"/>
    </source>
</evidence>
<dbReference type="AlphaFoldDB" id="A0A2V0NZD7"/>
<dbReference type="EMBL" id="BDRX01000016">
    <property type="protein sequence ID" value="GBF90287.1"/>
    <property type="molecule type" value="Genomic_DNA"/>
</dbReference>
<dbReference type="InterPro" id="IPR020583">
    <property type="entry name" value="Inositol_monoP_metal-BS"/>
</dbReference>
<dbReference type="EC" id="3.1.3.25" evidence="7"/>
<feature type="binding site" evidence="6">
    <location>
        <position position="110"/>
    </location>
    <ligand>
        <name>Mg(2+)</name>
        <dbReference type="ChEBI" id="CHEBI:18420"/>
        <label>1</label>
        <note>catalytic</note>
    </ligand>
</feature>
<comment type="cofactor">
    <cofactor evidence="1 6 7">
        <name>Mg(2+)</name>
        <dbReference type="ChEBI" id="CHEBI:18420"/>
    </cofactor>
</comment>
<dbReference type="InterPro" id="IPR020550">
    <property type="entry name" value="Inositol_monophosphatase_CS"/>
</dbReference>
<dbReference type="CDD" id="cd01639">
    <property type="entry name" value="IMPase"/>
    <property type="match status" value="1"/>
</dbReference>
<protein>
    <recommendedName>
        <fullName evidence="7">Inositol-1-monophosphatase</fullName>
        <ecNumber evidence="7">3.1.3.25</ecNumber>
    </recommendedName>
</protein>
<evidence type="ECO:0000256" key="2">
    <source>
        <dbReference type="ARBA" id="ARBA00009759"/>
    </source>
</evidence>
<name>A0A2V0NZD7_9CHLO</name>
<dbReference type="PROSITE" id="PS00630">
    <property type="entry name" value="IMP_2"/>
    <property type="match status" value="1"/>
</dbReference>
<dbReference type="Gene3D" id="3.40.190.80">
    <property type="match status" value="1"/>
</dbReference>
<dbReference type="GO" id="GO:0007165">
    <property type="term" value="P:signal transduction"/>
    <property type="evidence" value="ECO:0007669"/>
    <property type="project" value="TreeGrafter"/>
</dbReference>
<dbReference type="InParanoid" id="A0A2V0NZD7"/>
<evidence type="ECO:0000313" key="9">
    <source>
        <dbReference type="Proteomes" id="UP000247498"/>
    </source>
</evidence>
<feature type="binding site" evidence="6">
    <location>
        <position position="261"/>
    </location>
    <ligand>
        <name>Mg(2+)</name>
        <dbReference type="ChEBI" id="CHEBI:18420"/>
        <label>1</label>
        <note>catalytic</note>
    </ligand>
</feature>
<comment type="similarity">
    <text evidence="2 7">Belongs to the inositol monophosphatase superfamily.</text>
</comment>
<evidence type="ECO:0000313" key="8">
    <source>
        <dbReference type="EMBL" id="GBF90287.1"/>
    </source>
</evidence>
<keyword evidence="3 6" id="KW-0479">Metal-binding</keyword>
<proteinExistence type="inferred from homology"/>
<dbReference type="Gene3D" id="3.30.540.10">
    <property type="entry name" value="Fructose-1,6-Bisphosphatase, subunit A, domain 1"/>
    <property type="match status" value="1"/>
</dbReference>
<dbReference type="GO" id="GO:0046872">
    <property type="term" value="F:metal ion binding"/>
    <property type="evidence" value="ECO:0007669"/>
    <property type="project" value="UniProtKB-KW"/>
</dbReference>
<dbReference type="OrthoDB" id="10254945at2759"/>
<dbReference type="Pfam" id="PF00459">
    <property type="entry name" value="Inositol_P"/>
    <property type="match status" value="1"/>
</dbReference>
<sequence>MLRAGQQSRAVARGSGGSVLVAARRAPPRRAAMDVRASGAAKVGARDLQKVAEAAAAAGAKVITEALDKPRVITSKGAIGDIVTDTDKASEAAAVAVISAAFPGHAILGEEGGVITGDVASEYLWCIDPLDGTCNFAHNYPGFCCSIGVLRHSTPVAGCVVEFVGGPGAWRTRTYSAARNFGATCDGRAISVSKTSRIEDALVASELCWYEDLWPTMAGLHAEFTRTAMGTRMSGAAAANLCHLAAGLVDAYWQFQLKPWDVAAGVCILEEAGGRVSTADGLAYSVFDRSLLASNDALYSPMLAVLEPRMRGLIGQGIKLGPANVPKGYGVRLGSQLD</sequence>
<evidence type="ECO:0000256" key="1">
    <source>
        <dbReference type="ARBA" id="ARBA00001946"/>
    </source>
</evidence>
<evidence type="ECO:0000256" key="4">
    <source>
        <dbReference type="ARBA" id="ARBA00022801"/>
    </source>
</evidence>
<comment type="catalytic activity">
    <reaction evidence="7">
        <text>a myo-inositol phosphate + H2O = myo-inositol + phosphate</text>
        <dbReference type="Rhea" id="RHEA:24056"/>
        <dbReference type="ChEBI" id="CHEBI:15377"/>
        <dbReference type="ChEBI" id="CHEBI:17268"/>
        <dbReference type="ChEBI" id="CHEBI:43474"/>
        <dbReference type="ChEBI" id="CHEBI:84139"/>
        <dbReference type="EC" id="3.1.3.25"/>
    </reaction>
</comment>
<feature type="binding site" evidence="6">
    <location>
        <position position="128"/>
    </location>
    <ligand>
        <name>Mg(2+)</name>
        <dbReference type="ChEBI" id="CHEBI:18420"/>
        <label>1</label>
        <note>catalytic</note>
    </ligand>
</feature>
<comment type="caution">
    <text evidence="8">The sequence shown here is derived from an EMBL/GenBank/DDBJ whole genome shotgun (WGS) entry which is preliminary data.</text>
</comment>
<dbReference type="InterPro" id="IPR000760">
    <property type="entry name" value="Inositol_monophosphatase-like"/>
</dbReference>
<gene>
    <name evidence="8" type="ORF">Rsub_02393</name>
</gene>
<evidence type="ECO:0000256" key="3">
    <source>
        <dbReference type="ARBA" id="ARBA00022723"/>
    </source>
</evidence>
<dbReference type="SUPFAM" id="SSF56655">
    <property type="entry name" value="Carbohydrate phosphatase"/>
    <property type="match status" value="1"/>
</dbReference>
<keyword evidence="9" id="KW-1185">Reference proteome</keyword>
<evidence type="ECO:0000256" key="7">
    <source>
        <dbReference type="RuleBase" id="RU364068"/>
    </source>
</evidence>
<evidence type="ECO:0000256" key="6">
    <source>
        <dbReference type="PIRSR" id="PIRSR600760-2"/>
    </source>
</evidence>
<dbReference type="PANTHER" id="PTHR20854:SF17">
    <property type="entry name" value="PHOSPHATASE IMPL1, CHLOROPLASTIC"/>
    <property type="match status" value="1"/>
</dbReference>
<accession>A0A2V0NZD7</accession>
<dbReference type="GO" id="GO:0008934">
    <property type="term" value="F:inositol monophosphate 1-phosphatase activity"/>
    <property type="evidence" value="ECO:0007669"/>
    <property type="project" value="InterPro"/>
</dbReference>
<dbReference type="UniPathway" id="UPA00823">
    <property type="reaction ID" value="UER00788"/>
</dbReference>
<dbReference type="FunCoup" id="A0A2V0NZD7">
    <property type="interactions" value="577"/>
</dbReference>
<dbReference type="InterPro" id="IPR033942">
    <property type="entry name" value="IMPase"/>
</dbReference>
<dbReference type="PANTHER" id="PTHR20854">
    <property type="entry name" value="INOSITOL MONOPHOSPHATASE"/>
    <property type="match status" value="1"/>
</dbReference>
<keyword evidence="4 7" id="KW-0378">Hydrolase</keyword>
<keyword evidence="5 6" id="KW-0460">Magnesium</keyword>
<dbReference type="STRING" id="307507.A0A2V0NZD7"/>
<organism evidence="8 9">
    <name type="scientific">Raphidocelis subcapitata</name>
    <dbReference type="NCBI Taxonomy" id="307507"/>
    <lineage>
        <taxon>Eukaryota</taxon>
        <taxon>Viridiplantae</taxon>
        <taxon>Chlorophyta</taxon>
        <taxon>core chlorophytes</taxon>
        <taxon>Chlorophyceae</taxon>
        <taxon>CS clade</taxon>
        <taxon>Sphaeropleales</taxon>
        <taxon>Selenastraceae</taxon>
        <taxon>Raphidocelis</taxon>
    </lineage>
</organism>
<dbReference type="PROSITE" id="PS00629">
    <property type="entry name" value="IMP_1"/>
    <property type="match status" value="1"/>
</dbReference>
<dbReference type="GO" id="GO:0046854">
    <property type="term" value="P:phosphatidylinositol phosphate biosynthetic process"/>
    <property type="evidence" value="ECO:0007669"/>
    <property type="project" value="InterPro"/>
</dbReference>
<feature type="binding site" evidence="6">
    <location>
        <position position="130"/>
    </location>
    <ligand>
        <name>Mg(2+)</name>
        <dbReference type="ChEBI" id="CHEBI:18420"/>
        <label>1</label>
        <note>catalytic</note>
    </ligand>
</feature>
<dbReference type="FunFam" id="3.30.540.10:FF:000003">
    <property type="entry name" value="Inositol-1-monophosphatase"/>
    <property type="match status" value="1"/>
</dbReference>
<dbReference type="PRINTS" id="PR00377">
    <property type="entry name" value="IMPHPHTASES"/>
</dbReference>
<reference evidence="8 9" key="1">
    <citation type="journal article" date="2018" name="Sci. Rep.">
        <title>Raphidocelis subcapitata (=Pseudokirchneriella subcapitata) provides an insight into genome evolution and environmental adaptations in the Sphaeropleales.</title>
        <authorList>
            <person name="Suzuki S."/>
            <person name="Yamaguchi H."/>
            <person name="Nakajima N."/>
            <person name="Kawachi M."/>
        </authorList>
    </citation>
    <scope>NUCLEOTIDE SEQUENCE [LARGE SCALE GENOMIC DNA]</scope>
    <source>
        <strain evidence="8 9">NIES-35</strain>
    </source>
</reference>
<comment type="pathway">
    <text evidence="7">Polyol metabolism; myo-inositol biosynthesis; myo-inositol from D-glucose 6-phosphate: step 2/2.</text>
</comment>
<dbReference type="GO" id="GO:0006021">
    <property type="term" value="P:inositol biosynthetic process"/>
    <property type="evidence" value="ECO:0007669"/>
    <property type="project" value="UniProtKB-UniPathway"/>
</dbReference>
<feature type="binding site" evidence="6">
    <location>
        <position position="131"/>
    </location>
    <ligand>
        <name>Mg(2+)</name>
        <dbReference type="ChEBI" id="CHEBI:18420"/>
        <label>1</label>
        <note>catalytic</note>
    </ligand>
</feature>
<dbReference type="Proteomes" id="UP000247498">
    <property type="component" value="Unassembled WGS sequence"/>
</dbReference>